<protein>
    <submittedName>
        <fullName evidence="2">Putative zincin peptidase</fullName>
    </submittedName>
</protein>
<proteinExistence type="predicted"/>
<dbReference type="InterPro" id="IPR021683">
    <property type="entry name" value="DUF3267"/>
</dbReference>
<feature type="transmembrane region" description="Helical" evidence="1">
    <location>
        <begin position="68"/>
        <end position="89"/>
    </location>
</feature>
<accession>A0A1N6VGS6</accession>
<dbReference type="AlphaFoldDB" id="A0A1N6VGS6"/>
<keyword evidence="1" id="KW-0812">Transmembrane</keyword>
<feature type="transmembrane region" description="Helical" evidence="1">
    <location>
        <begin position="26"/>
        <end position="48"/>
    </location>
</feature>
<name>A0A1N6VGS6_9FIRM</name>
<dbReference type="OrthoDB" id="1778118at2"/>
<dbReference type="Pfam" id="PF11667">
    <property type="entry name" value="DUF3267"/>
    <property type="match status" value="1"/>
</dbReference>
<reference evidence="3" key="1">
    <citation type="submission" date="2017-01" db="EMBL/GenBank/DDBJ databases">
        <authorList>
            <person name="Varghese N."/>
            <person name="Submissions S."/>
        </authorList>
    </citation>
    <scope>NUCLEOTIDE SEQUENCE [LARGE SCALE GENOMIC DNA]</scope>
    <source>
        <strain evidence="3">ATCC 700103</strain>
    </source>
</reference>
<keyword evidence="3" id="KW-1185">Reference proteome</keyword>
<keyword evidence="1" id="KW-1133">Transmembrane helix</keyword>
<evidence type="ECO:0000313" key="2">
    <source>
        <dbReference type="EMBL" id="SIQ77083.1"/>
    </source>
</evidence>
<feature type="transmembrane region" description="Helical" evidence="1">
    <location>
        <begin position="119"/>
        <end position="140"/>
    </location>
</feature>
<evidence type="ECO:0000256" key="1">
    <source>
        <dbReference type="SAM" id="Phobius"/>
    </source>
</evidence>
<dbReference type="RefSeq" id="WP_076544628.1">
    <property type="nucleotide sequence ID" value="NZ_FTNC01000008.1"/>
</dbReference>
<dbReference type="EMBL" id="FTNC01000008">
    <property type="protein sequence ID" value="SIQ77083.1"/>
    <property type="molecule type" value="Genomic_DNA"/>
</dbReference>
<keyword evidence="1" id="KW-0472">Membrane</keyword>
<dbReference type="Proteomes" id="UP000185669">
    <property type="component" value="Unassembled WGS sequence"/>
</dbReference>
<feature type="transmembrane region" description="Helical" evidence="1">
    <location>
        <begin position="146"/>
        <end position="170"/>
    </location>
</feature>
<evidence type="ECO:0000313" key="3">
    <source>
        <dbReference type="Proteomes" id="UP000185669"/>
    </source>
</evidence>
<sequence>MKFKLGSPTDLEKLSQNKDWKELKNISSFFIFKLLILVFGILISTFFYQFIKEIISIREIYSTYMENWYLVFLLIPLHEASHAIMYPNFGFSDKIIFGFWPKKFVFYSYYDLPLKKNRLIIAMLAPLFILTVFPVLLISILELNYIYLAIIAILNSIGGAGDIFYSILVISQVPKNSVVKTDTARVFWKEV</sequence>
<gene>
    <name evidence="2" type="ORF">SAMN05421834_1088</name>
</gene>
<organism evidence="2 3">
    <name type="scientific">Halanaerobium kushneri</name>
    <dbReference type="NCBI Taxonomy" id="56779"/>
    <lineage>
        <taxon>Bacteria</taxon>
        <taxon>Bacillati</taxon>
        <taxon>Bacillota</taxon>
        <taxon>Clostridia</taxon>
        <taxon>Halanaerobiales</taxon>
        <taxon>Halanaerobiaceae</taxon>
        <taxon>Halanaerobium</taxon>
    </lineage>
</organism>